<evidence type="ECO:0000313" key="1">
    <source>
        <dbReference type="EMBL" id="CAB9526113.1"/>
    </source>
</evidence>
<protein>
    <submittedName>
        <fullName evidence="1">Uncharacterized protein</fullName>
    </submittedName>
</protein>
<dbReference type="AlphaFoldDB" id="A0A9N8ESV3"/>
<accession>A0A9N8ESV3</accession>
<keyword evidence="2" id="KW-1185">Reference proteome</keyword>
<dbReference type="Proteomes" id="UP001153069">
    <property type="component" value="Unassembled WGS sequence"/>
</dbReference>
<comment type="caution">
    <text evidence="1">The sequence shown here is derived from an EMBL/GenBank/DDBJ whole genome shotgun (WGS) entry which is preliminary data.</text>
</comment>
<name>A0A9N8ESV3_9STRA</name>
<evidence type="ECO:0000313" key="2">
    <source>
        <dbReference type="Proteomes" id="UP001153069"/>
    </source>
</evidence>
<organism evidence="1 2">
    <name type="scientific">Seminavis robusta</name>
    <dbReference type="NCBI Taxonomy" id="568900"/>
    <lineage>
        <taxon>Eukaryota</taxon>
        <taxon>Sar</taxon>
        <taxon>Stramenopiles</taxon>
        <taxon>Ochrophyta</taxon>
        <taxon>Bacillariophyta</taxon>
        <taxon>Bacillariophyceae</taxon>
        <taxon>Bacillariophycidae</taxon>
        <taxon>Naviculales</taxon>
        <taxon>Naviculaceae</taxon>
        <taxon>Seminavis</taxon>
    </lineage>
</organism>
<gene>
    <name evidence="1" type="ORF">SEMRO_1780_G297050.1</name>
</gene>
<sequence>MNSILFPDSERYLDNGGNFMSYGVYQIEPCENNGTLEWFEESRSLCPLAAPWLTNDKLTAVLKGYRVSKVTPAGFERTLEFFGLERSAPGSDVKNEEICSFIAFISSFKIGEKEGFLALLEKCQMNGIYEYDESVSHDTNLRYFEDFVQAMCPLRFFLYDGQHRAVGLKCYSERIGECRETLPEFGNLLPVFNVPDDVAKYKLKSNKQNFDPRITLDKRHVWCHVGFGGSLSLQDQYEVFRNMGAAVTSAENRRVKSNLRDDAIQYFVMLRA</sequence>
<reference evidence="1" key="1">
    <citation type="submission" date="2020-06" db="EMBL/GenBank/DDBJ databases">
        <authorList>
            <consortium name="Plant Systems Biology data submission"/>
        </authorList>
    </citation>
    <scope>NUCLEOTIDE SEQUENCE</scope>
    <source>
        <strain evidence="1">D6</strain>
    </source>
</reference>
<dbReference type="EMBL" id="CAICTM010001778">
    <property type="protein sequence ID" value="CAB9526113.1"/>
    <property type="molecule type" value="Genomic_DNA"/>
</dbReference>
<proteinExistence type="predicted"/>